<dbReference type="SUPFAM" id="SSF54695">
    <property type="entry name" value="POZ domain"/>
    <property type="match status" value="1"/>
</dbReference>
<proteinExistence type="predicted"/>
<gene>
    <name evidence="2" type="ORF">MAR_010364</name>
</gene>
<reference evidence="2" key="1">
    <citation type="submission" date="2022-11" db="EMBL/GenBank/DDBJ databases">
        <title>Centuries of genome instability and evolution in soft-shell clam transmissible cancer (bioRxiv).</title>
        <authorList>
            <person name="Hart S.F.M."/>
            <person name="Yonemitsu M.A."/>
            <person name="Giersch R.M."/>
            <person name="Beal B.F."/>
            <person name="Arriagada G."/>
            <person name="Davis B.W."/>
            <person name="Ostrander E.A."/>
            <person name="Goff S.P."/>
            <person name="Metzger M.J."/>
        </authorList>
    </citation>
    <scope>NUCLEOTIDE SEQUENCE</scope>
    <source>
        <strain evidence="2">MELC-2E11</strain>
        <tissue evidence="2">Siphon/mantle</tissue>
    </source>
</reference>
<evidence type="ECO:0000259" key="1">
    <source>
        <dbReference type="SMART" id="SM00225"/>
    </source>
</evidence>
<dbReference type="InterPro" id="IPR000210">
    <property type="entry name" value="BTB/POZ_dom"/>
</dbReference>
<dbReference type="Gene3D" id="3.30.710.10">
    <property type="entry name" value="Potassium Channel Kv1.1, Chain A"/>
    <property type="match status" value="1"/>
</dbReference>
<feature type="domain" description="BTB" evidence="1">
    <location>
        <begin position="20"/>
        <end position="118"/>
    </location>
</feature>
<dbReference type="InterPro" id="IPR003131">
    <property type="entry name" value="T1-type_BTB"/>
</dbReference>
<dbReference type="PANTHER" id="PTHR14499">
    <property type="entry name" value="POTASSIUM CHANNEL TETRAMERIZATION DOMAIN-CONTAINING"/>
    <property type="match status" value="1"/>
</dbReference>
<dbReference type="SMART" id="SM00225">
    <property type="entry name" value="BTB"/>
    <property type="match status" value="1"/>
</dbReference>
<sequence>MSEEFPENEDELANLNQFPSVINLNVGGRKFATRLRTLKRFPDSMLAAMFSGRHAVERDCDNCFFIDRDGTYFEHILNFLRDDTMPPVNVSQVVLTEALYYGIDDLVDILKSSPALFAEFVVRDNIRKKLVCYNYVKEELVRLARLEAEEDETIVSKVRLVTTKNQPIPRDLQFSKQAYKQYYRKFKTYDSFEKCYGKYYVHIPCEDVVGHPDDVMGQVAACIQHDLATSGYRCGHRNEGSYDDHKIRTVTWCDEEFHVCMSCHLFDFDWLAIDAT</sequence>
<evidence type="ECO:0000313" key="3">
    <source>
        <dbReference type="Proteomes" id="UP001164746"/>
    </source>
</evidence>
<accession>A0ABY7E9I1</accession>
<name>A0ABY7E9I1_MYAAR</name>
<dbReference type="Proteomes" id="UP001164746">
    <property type="component" value="Chromosome 4"/>
</dbReference>
<keyword evidence="3" id="KW-1185">Reference proteome</keyword>
<dbReference type="Pfam" id="PF02214">
    <property type="entry name" value="BTB_2"/>
    <property type="match status" value="1"/>
</dbReference>
<evidence type="ECO:0000313" key="2">
    <source>
        <dbReference type="EMBL" id="WAR03806.1"/>
    </source>
</evidence>
<dbReference type="PANTHER" id="PTHR14499:SF145">
    <property type="entry name" value="POTASSIUM CHANNEL REGULATORY PROTEIN-LIKE"/>
    <property type="match status" value="1"/>
</dbReference>
<dbReference type="EMBL" id="CP111015">
    <property type="protein sequence ID" value="WAR03806.1"/>
    <property type="molecule type" value="Genomic_DNA"/>
</dbReference>
<organism evidence="2 3">
    <name type="scientific">Mya arenaria</name>
    <name type="common">Soft-shell clam</name>
    <dbReference type="NCBI Taxonomy" id="6604"/>
    <lineage>
        <taxon>Eukaryota</taxon>
        <taxon>Metazoa</taxon>
        <taxon>Spiralia</taxon>
        <taxon>Lophotrochozoa</taxon>
        <taxon>Mollusca</taxon>
        <taxon>Bivalvia</taxon>
        <taxon>Autobranchia</taxon>
        <taxon>Heteroconchia</taxon>
        <taxon>Euheterodonta</taxon>
        <taxon>Imparidentia</taxon>
        <taxon>Neoheterodontei</taxon>
        <taxon>Myida</taxon>
        <taxon>Myoidea</taxon>
        <taxon>Myidae</taxon>
        <taxon>Mya</taxon>
    </lineage>
</organism>
<protein>
    <submittedName>
        <fullName evidence="2">KCTD7-like protein</fullName>
    </submittedName>
</protein>
<dbReference type="InterPro" id="IPR011333">
    <property type="entry name" value="SKP1/BTB/POZ_sf"/>
</dbReference>